<protein>
    <recommendedName>
        <fullName evidence="5">AMP-dependent synthetase/ligase domain-containing protein</fullName>
    </recommendedName>
</protein>
<dbReference type="Gene3D" id="3.40.50.980">
    <property type="match status" value="1"/>
</dbReference>
<dbReference type="Pfam" id="PF00501">
    <property type="entry name" value="AMP-binding"/>
    <property type="match status" value="1"/>
</dbReference>
<dbReference type="EMBL" id="JAPWDV010000003">
    <property type="protein sequence ID" value="KAJ6217638.1"/>
    <property type="molecule type" value="Genomic_DNA"/>
</dbReference>
<comment type="subcellular location">
    <subcellularLocation>
        <location evidence="1">Peroxisome</location>
    </subcellularLocation>
</comment>
<evidence type="ECO:0000256" key="2">
    <source>
        <dbReference type="ARBA" id="ARBA00006432"/>
    </source>
</evidence>
<dbReference type="Gene3D" id="3.40.50.12780">
    <property type="entry name" value="N-terminal domain of ligase-like"/>
    <property type="match status" value="1"/>
</dbReference>
<dbReference type="PANTHER" id="PTHR24096">
    <property type="entry name" value="LONG-CHAIN-FATTY-ACID--COA LIGASE"/>
    <property type="match status" value="1"/>
</dbReference>
<dbReference type="InterPro" id="IPR042099">
    <property type="entry name" value="ANL_N_sf"/>
</dbReference>
<keyword evidence="4" id="KW-0576">Peroxisome</keyword>
<evidence type="ECO:0000313" key="7">
    <source>
        <dbReference type="Proteomes" id="UP001142055"/>
    </source>
</evidence>
<dbReference type="AlphaFoldDB" id="A0A9Q0M046"/>
<evidence type="ECO:0000259" key="5">
    <source>
        <dbReference type="Pfam" id="PF00501"/>
    </source>
</evidence>
<comment type="caution">
    <text evidence="6">The sequence shown here is derived from an EMBL/GenBank/DDBJ whole genome shotgun (WGS) entry which is preliminary data.</text>
</comment>
<proteinExistence type="inferred from homology"/>
<reference evidence="6" key="1">
    <citation type="submission" date="2022-12" db="EMBL/GenBank/DDBJ databases">
        <title>Genome assemblies of Blomia tropicalis.</title>
        <authorList>
            <person name="Cui Y."/>
        </authorList>
    </citation>
    <scope>NUCLEOTIDE SEQUENCE</scope>
    <source>
        <tissue evidence="6">Adult mites</tissue>
    </source>
</reference>
<dbReference type="InterPro" id="IPR045851">
    <property type="entry name" value="AMP-bd_C_sf"/>
</dbReference>
<dbReference type="GO" id="GO:0005777">
    <property type="term" value="C:peroxisome"/>
    <property type="evidence" value="ECO:0007669"/>
    <property type="project" value="UniProtKB-SubCell"/>
</dbReference>
<dbReference type="PANTHER" id="PTHR24096:SF149">
    <property type="entry name" value="AMP-BINDING DOMAIN-CONTAINING PROTEIN-RELATED"/>
    <property type="match status" value="1"/>
</dbReference>
<accession>A0A9Q0M046</accession>
<evidence type="ECO:0000256" key="4">
    <source>
        <dbReference type="ARBA" id="ARBA00023140"/>
    </source>
</evidence>
<organism evidence="6 7">
    <name type="scientific">Blomia tropicalis</name>
    <name type="common">Mite</name>
    <dbReference type="NCBI Taxonomy" id="40697"/>
    <lineage>
        <taxon>Eukaryota</taxon>
        <taxon>Metazoa</taxon>
        <taxon>Ecdysozoa</taxon>
        <taxon>Arthropoda</taxon>
        <taxon>Chelicerata</taxon>
        <taxon>Arachnida</taxon>
        <taxon>Acari</taxon>
        <taxon>Acariformes</taxon>
        <taxon>Sarcoptiformes</taxon>
        <taxon>Astigmata</taxon>
        <taxon>Glycyphagoidea</taxon>
        <taxon>Echimyopodidae</taxon>
        <taxon>Blomia</taxon>
    </lineage>
</organism>
<keyword evidence="3" id="KW-0436">Ligase</keyword>
<comment type="similarity">
    <text evidence="2">Belongs to the ATP-dependent AMP-binding enzyme family.</text>
</comment>
<evidence type="ECO:0000256" key="1">
    <source>
        <dbReference type="ARBA" id="ARBA00004275"/>
    </source>
</evidence>
<feature type="domain" description="AMP-dependent synthetase/ligase" evidence="5">
    <location>
        <begin position="159"/>
        <end position="328"/>
    </location>
</feature>
<dbReference type="Gene3D" id="3.30.300.30">
    <property type="match status" value="1"/>
</dbReference>
<evidence type="ECO:0000256" key="3">
    <source>
        <dbReference type="ARBA" id="ARBA00022598"/>
    </source>
</evidence>
<dbReference type="Proteomes" id="UP001142055">
    <property type="component" value="Chromosome 3"/>
</dbReference>
<dbReference type="InterPro" id="IPR000873">
    <property type="entry name" value="AMP-dep_synth/lig_dom"/>
</dbReference>
<evidence type="ECO:0000313" key="6">
    <source>
        <dbReference type="EMBL" id="KAJ6217638.1"/>
    </source>
</evidence>
<gene>
    <name evidence="6" type="ORF">RDWZM_008795</name>
</gene>
<dbReference type="GO" id="GO:0016405">
    <property type="term" value="F:CoA-ligase activity"/>
    <property type="evidence" value="ECO:0007669"/>
    <property type="project" value="TreeGrafter"/>
</dbReference>
<sequence length="341" mass="38840">MCKTKLCFRGPPRFIGYLDNLEATNDAIDSDGWYHTGDVGYYDERGHIFICDRIKELLSFRIWSVYSTEIESFINSHPAVRLACVVGVRHATDGMYVRAYVELVDNKQTVIEQEIIKYVEGKFHLISKYGSIVAENMAFHKRLHGGVRFVEKMPRTRVGYSLTYGQLDEKCNELGSALVKLNINQQDVIAFFADNSIEYAIFMITAMYLGVTFVPIAPADGPFELSYKFKLCKVKFLVHGLNKIKKLEKLIENSLYLEAIKQLKIIVQLNVIEPHPLLIDGKPITAKIWSSAQLFAMGKGQTLSQIPHFPIEDLATSKFFICFTSGTTLSEIKCKSRTFRY</sequence>
<name>A0A9Q0M046_BLOTA</name>
<keyword evidence="7" id="KW-1185">Reference proteome</keyword>
<dbReference type="SUPFAM" id="SSF56801">
    <property type="entry name" value="Acetyl-CoA synthetase-like"/>
    <property type="match status" value="2"/>
</dbReference>